<dbReference type="GO" id="GO:0046872">
    <property type="term" value="F:metal ion binding"/>
    <property type="evidence" value="ECO:0007669"/>
    <property type="project" value="UniProtKB-KW"/>
</dbReference>
<protein>
    <submittedName>
        <fullName evidence="10">Nuclease HARBI1</fullName>
    </submittedName>
</protein>
<dbReference type="Proteomes" id="UP000504606">
    <property type="component" value="Unplaced"/>
</dbReference>
<evidence type="ECO:0000256" key="1">
    <source>
        <dbReference type="ARBA" id="ARBA00001968"/>
    </source>
</evidence>
<evidence type="ECO:0000313" key="9">
    <source>
        <dbReference type="Proteomes" id="UP000504606"/>
    </source>
</evidence>
<evidence type="ECO:0000256" key="5">
    <source>
        <dbReference type="ARBA" id="ARBA00022723"/>
    </source>
</evidence>
<dbReference type="AlphaFoldDB" id="A0A6J1SEQ7"/>
<evidence type="ECO:0000256" key="7">
    <source>
        <dbReference type="ARBA" id="ARBA00023242"/>
    </source>
</evidence>
<proteinExistence type="inferred from homology"/>
<evidence type="ECO:0000256" key="3">
    <source>
        <dbReference type="ARBA" id="ARBA00006958"/>
    </source>
</evidence>
<feature type="domain" description="DDE Tnp4" evidence="8">
    <location>
        <begin position="162"/>
        <end position="318"/>
    </location>
</feature>
<dbReference type="GeneID" id="113207362"/>
<comment type="cofactor">
    <cofactor evidence="1">
        <name>a divalent metal cation</name>
        <dbReference type="ChEBI" id="CHEBI:60240"/>
    </cofactor>
</comment>
<reference evidence="10" key="1">
    <citation type="submission" date="2025-08" db="UniProtKB">
        <authorList>
            <consortium name="RefSeq"/>
        </authorList>
    </citation>
    <scope>IDENTIFICATION</scope>
    <source>
        <tissue evidence="10">Whole organism</tissue>
    </source>
</reference>
<dbReference type="InterPro" id="IPR027806">
    <property type="entry name" value="HARBI1_dom"/>
</dbReference>
<keyword evidence="4" id="KW-0540">Nuclease</keyword>
<keyword evidence="7" id="KW-0539">Nucleus</keyword>
<evidence type="ECO:0000259" key="8">
    <source>
        <dbReference type="Pfam" id="PF13359"/>
    </source>
</evidence>
<dbReference type="KEGG" id="foc:113207362"/>
<evidence type="ECO:0000256" key="2">
    <source>
        <dbReference type="ARBA" id="ARBA00004123"/>
    </source>
</evidence>
<evidence type="ECO:0000256" key="6">
    <source>
        <dbReference type="ARBA" id="ARBA00022801"/>
    </source>
</evidence>
<dbReference type="PANTHER" id="PTHR22930:SF289">
    <property type="entry name" value="DDE TNP4 DOMAIN-CONTAINING PROTEIN-RELATED"/>
    <property type="match status" value="1"/>
</dbReference>
<dbReference type="GO" id="GO:0016787">
    <property type="term" value="F:hydrolase activity"/>
    <property type="evidence" value="ECO:0007669"/>
    <property type="project" value="UniProtKB-KW"/>
</dbReference>
<comment type="similarity">
    <text evidence="3">Belongs to the HARBI1 family.</text>
</comment>
<keyword evidence="5" id="KW-0479">Metal-binding</keyword>
<dbReference type="Pfam" id="PF13359">
    <property type="entry name" value="DDE_Tnp_4"/>
    <property type="match status" value="1"/>
</dbReference>
<gene>
    <name evidence="10" type="primary">LOC113207362</name>
</gene>
<dbReference type="GO" id="GO:0004518">
    <property type="term" value="F:nuclease activity"/>
    <property type="evidence" value="ECO:0007669"/>
    <property type="project" value="UniProtKB-KW"/>
</dbReference>
<dbReference type="PANTHER" id="PTHR22930">
    <property type="match status" value="1"/>
</dbReference>
<accession>A0A6J1SEQ7</accession>
<keyword evidence="6" id="KW-0378">Hydrolase</keyword>
<dbReference type="InterPro" id="IPR045249">
    <property type="entry name" value="HARBI1-like"/>
</dbReference>
<comment type="subcellular location">
    <subcellularLocation>
        <location evidence="2">Nucleus</location>
    </subcellularLocation>
</comment>
<organism evidence="9 10">
    <name type="scientific">Frankliniella occidentalis</name>
    <name type="common">Western flower thrips</name>
    <name type="synonym">Euthrips occidentalis</name>
    <dbReference type="NCBI Taxonomy" id="133901"/>
    <lineage>
        <taxon>Eukaryota</taxon>
        <taxon>Metazoa</taxon>
        <taxon>Ecdysozoa</taxon>
        <taxon>Arthropoda</taxon>
        <taxon>Hexapoda</taxon>
        <taxon>Insecta</taxon>
        <taxon>Pterygota</taxon>
        <taxon>Neoptera</taxon>
        <taxon>Paraneoptera</taxon>
        <taxon>Thysanoptera</taxon>
        <taxon>Terebrantia</taxon>
        <taxon>Thripoidea</taxon>
        <taxon>Thripidae</taxon>
        <taxon>Frankliniella</taxon>
    </lineage>
</organism>
<evidence type="ECO:0000256" key="4">
    <source>
        <dbReference type="ARBA" id="ARBA00022722"/>
    </source>
</evidence>
<keyword evidence="9" id="KW-1185">Reference proteome</keyword>
<evidence type="ECO:0000313" key="10">
    <source>
        <dbReference type="RefSeq" id="XP_026279679.1"/>
    </source>
</evidence>
<name>A0A6J1SEQ7_FRAOC</name>
<dbReference type="RefSeq" id="XP_026279679.1">
    <property type="nucleotide sequence ID" value="XM_026423894.2"/>
</dbReference>
<dbReference type="GO" id="GO:0005634">
    <property type="term" value="C:nucleus"/>
    <property type="evidence" value="ECO:0007669"/>
    <property type="project" value="UniProtKB-SubCell"/>
</dbReference>
<sequence length="391" mass="45243">MDHLILRIMIRRARERRRRIQINLSRIEKAQLRDMLDPFAVTETEFCQYYRLPKVLARELIDSLEPYMHQPQRASAIPVYLKVLCALHFFANGNFQKPNERNYDLAMSQPSVSRAIDEVVNVMNRLDILQAHIRFPREYNERRLVIHKNSLASDLKCVIGYVDGTHIPIKRPTEREDIFVNRKGYHSINVQITCDTDLVILNVVAQFPGCTDDAYIWAGCSIRERMVAIYNEGRGESCWLLGDSGYPEEPWLHTPIPDAAEGSKERVYTEKHCSARNAVVRCIRILKGRFLCLSKIRALDYHHLKVSKMVNACCVLHNICVKARLSDPDPVPEEEELEDAGDDHVLDDVCDEEVVQEVDGGRSHRIRNLLREAQDIRQRYLIDCQEVPPCL</sequence>